<dbReference type="CDD" id="cd07721">
    <property type="entry name" value="yflN-like_MBL-fold"/>
    <property type="match status" value="1"/>
</dbReference>
<dbReference type="RefSeq" id="WP_124763881.1">
    <property type="nucleotide sequence ID" value="NZ_JAFBDY010000004.1"/>
</dbReference>
<dbReference type="PANTHER" id="PTHR42951:SF9">
    <property type="entry name" value="METAL-DEPENDENT HYDROLASE"/>
    <property type="match status" value="1"/>
</dbReference>
<keyword evidence="3" id="KW-1185">Reference proteome</keyword>
<evidence type="ECO:0000259" key="1">
    <source>
        <dbReference type="SMART" id="SM00849"/>
    </source>
</evidence>
<dbReference type="GO" id="GO:0016787">
    <property type="term" value="F:hydrolase activity"/>
    <property type="evidence" value="ECO:0007669"/>
    <property type="project" value="UniProtKB-KW"/>
</dbReference>
<dbReference type="InterPro" id="IPR036866">
    <property type="entry name" value="RibonucZ/Hydroxyglut_hydro"/>
</dbReference>
<dbReference type="EMBL" id="RRCT01000005">
    <property type="protein sequence ID" value="RQW75224.1"/>
    <property type="molecule type" value="Genomic_DNA"/>
</dbReference>
<evidence type="ECO:0000313" key="2">
    <source>
        <dbReference type="EMBL" id="RQW75224.1"/>
    </source>
</evidence>
<dbReference type="PANTHER" id="PTHR42951">
    <property type="entry name" value="METALLO-BETA-LACTAMASE DOMAIN-CONTAINING"/>
    <property type="match status" value="1"/>
</dbReference>
<proteinExistence type="predicted"/>
<sequence length="239" mass="26422">MKVQKFNRIVQLTLWPKLFPINCYLYEEQNELTLIDTGMQASFKGIVEEIQSLGKPLTNIILTHAHGDHLGALDFLKQEFPEVCVSISVRDSRLMKGDKSLDQDEPQTPIKGDIPKNLKTVPDRLLKENDLIGSLVVIETPGHTPGSISLFDKTNGILMAGDALQTQGKIAICGQFVPLFPFPAFGTWNKDLSLESAKKILKLNPSLLAVGHGQVIENPVQNIQQAIFEAEKKLKKVGA</sequence>
<dbReference type="InterPro" id="IPR050855">
    <property type="entry name" value="NDM-1-like"/>
</dbReference>
<reference evidence="2 3" key="1">
    <citation type="journal article" date="2013" name="J. Microbiol.">
        <title>Lysinibacillus chungkukjangi sp. nov., isolated from Chungkukjang, Korean fermented soybean food.</title>
        <authorList>
            <person name="Kim S.J."/>
            <person name="Jang Y.H."/>
            <person name="Hamada M."/>
            <person name="Ahn J.H."/>
            <person name="Weon H.Y."/>
            <person name="Suzuki K."/>
            <person name="Whang K.S."/>
            <person name="Kwon S.W."/>
        </authorList>
    </citation>
    <scope>NUCLEOTIDE SEQUENCE [LARGE SCALE GENOMIC DNA]</scope>
    <source>
        <strain evidence="2 3">MCCC 1A12701</strain>
    </source>
</reference>
<dbReference type="SUPFAM" id="SSF56281">
    <property type="entry name" value="Metallo-hydrolase/oxidoreductase"/>
    <property type="match status" value="1"/>
</dbReference>
<evidence type="ECO:0000313" key="3">
    <source>
        <dbReference type="Proteomes" id="UP000274033"/>
    </source>
</evidence>
<dbReference type="Gene3D" id="3.60.15.10">
    <property type="entry name" value="Ribonuclease Z/Hydroxyacylglutathione hydrolase-like"/>
    <property type="match status" value="1"/>
</dbReference>
<keyword evidence="2" id="KW-0378">Hydrolase</keyword>
<comment type="caution">
    <text evidence="2">The sequence shown here is derived from an EMBL/GenBank/DDBJ whole genome shotgun (WGS) entry which is preliminary data.</text>
</comment>
<dbReference type="OrthoDB" id="9802248at2"/>
<gene>
    <name evidence="2" type="ORF">EBB45_07645</name>
</gene>
<feature type="domain" description="Metallo-beta-lactamase" evidence="1">
    <location>
        <begin position="20"/>
        <end position="212"/>
    </location>
</feature>
<dbReference type="Pfam" id="PF00753">
    <property type="entry name" value="Lactamase_B"/>
    <property type="match status" value="1"/>
</dbReference>
<dbReference type="Proteomes" id="UP000274033">
    <property type="component" value="Unassembled WGS sequence"/>
</dbReference>
<organism evidence="2 3">
    <name type="scientific">Lysinibacillus composti</name>
    <dbReference type="NCBI Taxonomy" id="720633"/>
    <lineage>
        <taxon>Bacteria</taxon>
        <taxon>Bacillati</taxon>
        <taxon>Bacillota</taxon>
        <taxon>Bacilli</taxon>
        <taxon>Bacillales</taxon>
        <taxon>Bacillaceae</taxon>
        <taxon>Lysinibacillus</taxon>
    </lineage>
</organism>
<dbReference type="InterPro" id="IPR001279">
    <property type="entry name" value="Metallo-B-lactamas"/>
</dbReference>
<dbReference type="AlphaFoldDB" id="A0A3N9UGG4"/>
<name>A0A3N9UGG4_9BACI</name>
<accession>A0A3N9UGG4</accession>
<protein>
    <submittedName>
        <fullName evidence="2">MBL fold metallo-hydrolase</fullName>
    </submittedName>
</protein>
<dbReference type="SMART" id="SM00849">
    <property type="entry name" value="Lactamase_B"/>
    <property type="match status" value="1"/>
</dbReference>